<name>A0ABV0SZJ1_9TELE</name>
<comment type="caution">
    <text evidence="2">The sequence shown here is derived from an EMBL/GenBank/DDBJ whole genome shotgun (WGS) entry which is preliminary data.</text>
</comment>
<keyword evidence="3" id="KW-1185">Reference proteome</keyword>
<evidence type="ECO:0000313" key="2">
    <source>
        <dbReference type="EMBL" id="MEQ2225118.1"/>
    </source>
</evidence>
<dbReference type="Proteomes" id="UP001482620">
    <property type="component" value="Unassembled WGS sequence"/>
</dbReference>
<reference evidence="2 3" key="1">
    <citation type="submission" date="2021-06" db="EMBL/GenBank/DDBJ databases">
        <authorList>
            <person name="Palmer J.M."/>
        </authorList>
    </citation>
    <scope>NUCLEOTIDE SEQUENCE [LARGE SCALE GENOMIC DNA]</scope>
    <source>
        <strain evidence="3">if_2019</strain>
        <tissue evidence="2">Muscle</tissue>
    </source>
</reference>
<sequence length="116" mass="13082">MIAVSFKCRCQILRRVNKEQTSTSPGSPSPAPDSHYRSVSSPNTLNHANSFLTLTVILSVKQKQLKDNLICTLNPSHFYLTPHHCLTARTTHVSLCSSTVIWDDFLRSTEQDLLHF</sequence>
<dbReference type="EMBL" id="JAHRIQ010012774">
    <property type="protein sequence ID" value="MEQ2225118.1"/>
    <property type="molecule type" value="Genomic_DNA"/>
</dbReference>
<gene>
    <name evidence="2" type="ORF">ILYODFUR_014210</name>
</gene>
<accession>A0ABV0SZJ1</accession>
<organism evidence="2 3">
    <name type="scientific">Ilyodon furcidens</name>
    <name type="common">goldbreast splitfin</name>
    <dbReference type="NCBI Taxonomy" id="33524"/>
    <lineage>
        <taxon>Eukaryota</taxon>
        <taxon>Metazoa</taxon>
        <taxon>Chordata</taxon>
        <taxon>Craniata</taxon>
        <taxon>Vertebrata</taxon>
        <taxon>Euteleostomi</taxon>
        <taxon>Actinopterygii</taxon>
        <taxon>Neopterygii</taxon>
        <taxon>Teleostei</taxon>
        <taxon>Neoteleostei</taxon>
        <taxon>Acanthomorphata</taxon>
        <taxon>Ovalentaria</taxon>
        <taxon>Atherinomorphae</taxon>
        <taxon>Cyprinodontiformes</taxon>
        <taxon>Goodeidae</taxon>
        <taxon>Ilyodon</taxon>
    </lineage>
</organism>
<protein>
    <submittedName>
        <fullName evidence="2">Uncharacterized protein</fullName>
    </submittedName>
</protein>
<evidence type="ECO:0000256" key="1">
    <source>
        <dbReference type="SAM" id="MobiDB-lite"/>
    </source>
</evidence>
<evidence type="ECO:0000313" key="3">
    <source>
        <dbReference type="Proteomes" id="UP001482620"/>
    </source>
</evidence>
<feature type="region of interest" description="Disordered" evidence="1">
    <location>
        <begin position="17"/>
        <end position="42"/>
    </location>
</feature>
<proteinExistence type="predicted"/>